<protein>
    <recommendedName>
        <fullName evidence="1">Carbohydrate-binding domain-containing protein</fullName>
    </recommendedName>
</protein>
<proteinExistence type="predicted"/>
<reference evidence="2 3" key="1">
    <citation type="journal article" date="2016" name="Nat. Commun.">
        <title>Thousands of microbial genomes shed light on interconnected biogeochemical processes in an aquifer system.</title>
        <authorList>
            <person name="Anantharaman K."/>
            <person name="Brown C.T."/>
            <person name="Hug L.A."/>
            <person name="Sharon I."/>
            <person name="Castelle C.J."/>
            <person name="Probst A.J."/>
            <person name="Thomas B.C."/>
            <person name="Singh A."/>
            <person name="Wilkins M.J."/>
            <person name="Karaoz U."/>
            <person name="Brodie E.L."/>
            <person name="Williams K.H."/>
            <person name="Hubbard S.S."/>
            <person name="Banfield J.F."/>
        </authorList>
    </citation>
    <scope>NUCLEOTIDE SEQUENCE [LARGE SCALE GENOMIC DNA]</scope>
</reference>
<dbReference type="SUPFAM" id="SSF49344">
    <property type="entry name" value="CBD9-like"/>
    <property type="match status" value="1"/>
</dbReference>
<dbReference type="InterPro" id="IPR010502">
    <property type="entry name" value="Carb-bd_dom_fam9"/>
</dbReference>
<dbReference type="CDD" id="cd09620">
    <property type="entry name" value="CBM9_like_3"/>
    <property type="match status" value="1"/>
</dbReference>
<sequence length="230" mass="26210">MADKAQVPEYEIFRTPEPVRIEGRLDDPAWEKAPVIDLLENSEGKAPRYPTQARMLYDDRCLYVGFHCVDPDIWGTLHRHDDPIYEEEVVEIFLDPLGSLCAYYELEVSPLNTGFDALILNDAVITGAAGRGGKFQGFSGWNPSDFRHAVYLEGKLNAHDGRSRFWEAVLAVPFDEMFLGRNVPPKPGDIWHGNLYRIDSEGGRLEESAFSPTFREDFHVPARFGKFIFR</sequence>
<gene>
    <name evidence="2" type="ORF">A3F83_06525</name>
</gene>
<evidence type="ECO:0000313" key="2">
    <source>
        <dbReference type="EMBL" id="OGG00916.1"/>
    </source>
</evidence>
<accession>A0A1F5YL82</accession>
<dbReference type="AlphaFoldDB" id="A0A1F5YL82"/>
<dbReference type="GO" id="GO:0030246">
    <property type="term" value="F:carbohydrate binding"/>
    <property type="evidence" value="ECO:0007669"/>
    <property type="project" value="InterPro"/>
</dbReference>
<dbReference type="Pfam" id="PF06452">
    <property type="entry name" value="CBM9_1"/>
    <property type="match status" value="1"/>
</dbReference>
<dbReference type="Proteomes" id="UP000179129">
    <property type="component" value="Unassembled WGS sequence"/>
</dbReference>
<organism evidence="2 3">
    <name type="scientific">Candidatus Glassbacteria bacterium RIFCSPLOWO2_12_FULL_58_11</name>
    <dbReference type="NCBI Taxonomy" id="1817867"/>
    <lineage>
        <taxon>Bacteria</taxon>
        <taxon>Candidatus Glassiibacteriota</taxon>
    </lineage>
</organism>
<dbReference type="STRING" id="1817867.A3F83_06525"/>
<evidence type="ECO:0000313" key="3">
    <source>
        <dbReference type="Proteomes" id="UP000179129"/>
    </source>
</evidence>
<feature type="domain" description="Carbohydrate-binding" evidence="1">
    <location>
        <begin position="21"/>
        <end position="109"/>
    </location>
</feature>
<dbReference type="GO" id="GO:0016052">
    <property type="term" value="P:carbohydrate catabolic process"/>
    <property type="evidence" value="ECO:0007669"/>
    <property type="project" value="InterPro"/>
</dbReference>
<dbReference type="Gene3D" id="2.60.40.1190">
    <property type="match status" value="1"/>
</dbReference>
<evidence type="ECO:0000259" key="1">
    <source>
        <dbReference type="Pfam" id="PF06452"/>
    </source>
</evidence>
<dbReference type="PANTHER" id="PTHR35532">
    <property type="entry name" value="SIMILAR TO POLYHYDROXYALKANOATE DEPOLYMERASE"/>
    <property type="match status" value="1"/>
</dbReference>
<dbReference type="GO" id="GO:0004553">
    <property type="term" value="F:hydrolase activity, hydrolyzing O-glycosyl compounds"/>
    <property type="evidence" value="ECO:0007669"/>
    <property type="project" value="InterPro"/>
</dbReference>
<dbReference type="EMBL" id="MFIX01000235">
    <property type="protein sequence ID" value="OGG00916.1"/>
    <property type="molecule type" value="Genomic_DNA"/>
</dbReference>
<comment type="caution">
    <text evidence="2">The sequence shown here is derived from an EMBL/GenBank/DDBJ whole genome shotgun (WGS) entry which is preliminary data.</text>
</comment>
<dbReference type="PANTHER" id="PTHR35532:SF5">
    <property type="entry name" value="CARBOHYDRATE-BINDING DOMAIN-CONTAINING PROTEIN"/>
    <property type="match status" value="1"/>
</dbReference>
<name>A0A1F5YL82_9BACT</name>